<accession>A0A387G1R8</accession>
<proteinExistence type="predicted"/>
<dbReference type="Pfam" id="PF11706">
    <property type="entry name" value="zf-CGNR"/>
    <property type="match status" value="1"/>
</dbReference>
<dbReference type="InterPro" id="IPR023286">
    <property type="entry name" value="ABATE_dom_sf"/>
</dbReference>
<name>A0A387G1R8_9HYPH</name>
<dbReference type="AlphaFoldDB" id="A0A387G1R8"/>
<protein>
    <recommendedName>
        <fullName evidence="1">Zinc finger CGNR domain-containing protein</fullName>
    </recommendedName>
</protein>
<sequence length="206" mass="23384">MDNRSPALFLGDAMALDFLNSVATPVDVPVDWIEDGEGLLRWLKQAGLVSPEALEAIRVQALPGELDKVADQARNLREWFRIFVREHKGRPLTPEALAELEPLNHLLERDEGYSRVVTRQTEDGEQLELRPMRKWRSPEALLLPVGEALGRFVCTEDFSNVKACEGPSCTLLFADHTRGHRRRWCSMALCGNRAKQAAHRHRRKLA</sequence>
<keyword evidence="2" id="KW-0614">Plasmid</keyword>
<dbReference type="RefSeq" id="WP_120708664.1">
    <property type="nucleotide sequence ID" value="NZ_CP032695.1"/>
</dbReference>
<dbReference type="Pfam" id="PF07336">
    <property type="entry name" value="ABATE"/>
    <property type="match status" value="1"/>
</dbReference>
<dbReference type="InterPro" id="IPR010852">
    <property type="entry name" value="ABATE"/>
</dbReference>
<dbReference type="Proteomes" id="UP000282195">
    <property type="component" value="Plasmid pRCCGE525c"/>
</dbReference>
<dbReference type="SUPFAM" id="SSF160904">
    <property type="entry name" value="Jann2411-like"/>
    <property type="match status" value="1"/>
</dbReference>
<dbReference type="Gene3D" id="1.10.3300.10">
    <property type="entry name" value="Jann2411-like domain"/>
    <property type="match status" value="1"/>
</dbReference>
<evidence type="ECO:0000313" key="3">
    <source>
        <dbReference type="Proteomes" id="UP000282195"/>
    </source>
</evidence>
<feature type="domain" description="Zinc finger CGNR" evidence="1">
    <location>
        <begin position="161"/>
        <end position="203"/>
    </location>
</feature>
<reference evidence="2 3" key="1">
    <citation type="submission" date="2018-10" db="EMBL/GenBank/DDBJ databases">
        <title>Rhizobium etli, R. leguminosarum and a new Rhizobium genospecies from Phaseolus dumosus.</title>
        <authorList>
            <person name="Ramirez-Puebla S.T."/>
            <person name="Rogel-Hernandez M.A."/>
            <person name="Guerrero G."/>
            <person name="Ormeno-Orrillo E."/>
            <person name="Martinez-Romero J.C."/>
            <person name="Negrete-Yankelevich S."/>
            <person name="Martinez-Romero E."/>
        </authorList>
    </citation>
    <scope>NUCLEOTIDE SEQUENCE [LARGE SCALE GENOMIC DNA]</scope>
    <source>
        <strain evidence="2 3">CCGE525</strain>
        <plasmid evidence="3">prccge525c</plasmid>
    </source>
</reference>
<dbReference type="PANTHER" id="PTHR35525">
    <property type="entry name" value="BLL6575 PROTEIN"/>
    <property type="match status" value="1"/>
</dbReference>
<dbReference type="EMBL" id="CP032695">
    <property type="protein sequence ID" value="AYG63767.1"/>
    <property type="molecule type" value="Genomic_DNA"/>
</dbReference>
<dbReference type="InterPro" id="IPR021005">
    <property type="entry name" value="Znf_CGNR"/>
</dbReference>
<evidence type="ECO:0000313" key="2">
    <source>
        <dbReference type="EMBL" id="AYG63767.1"/>
    </source>
</evidence>
<gene>
    <name evidence="2" type="ORF">CCGE525_28140</name>
</gene>
<evidence type="ECO:0000259" key="1">
    <source>
        <dbReference type="Pfam" id="PF11706"/>
    </source>
</evidence>
<dbReference type="OrthoDB" id="9808437at2"/>
<keyword evidence="3" id="KW-1185">Reference proteome</keyword>
<organism evidence="2 3">
    <name type="scientific">Rhizobium jaguaris</name>
    <dbReference type="NCBI Taxonomy" id="1312183"/>
    <lineage>
        <taxon>Bacteria</taxon>
        <taxon>Pseudomonadati</taxon>
        <taxon>Pseudomonadota</taxon>
        <taxon>Alphaproteobacteria</taxon>
        <taxon>Hyphomicrobiales</taxon>
        <taxon>Rhizobiaceae</taxon>
        <taxon>Rhizobium/Agrobacterium group</taxon>
        <taxon>Rhizobium</taxon>
    </lineage>
</organism>
<dbReference type="KEGG" id="rjg:CCGE525_28140"/>
<dbReference type="PANTHER" id="PTHR35525:SF3">
    <property type="entry name" value="BLL6575 PROTEIN"/>
    <property type="match status" value="1"/>
</dbReference>
<geneLocation type="plasmid" evidence="3">
    <name>prccge525c</name>
</geneLocation>